<proteinExistence type="predicted"/>
<dbReference type="Proteomes" id="UP000076420">
    <property type="component" value="Unassembled WGS sequence"/>
</dbReference>
<organism evidence="2 3">
    <name type="scientific">Biomphalaria glabrata</name>
    <name type="common">Bloodfluke planorb</name>
    <name type="synonym">Freshwater snail</name>
    <dbReference type="NCBI Taxonomy" id="6526"/>
    <lineage>
        <taxon>Eukaryota</taxon>
        <taxon>Metazoa</taxon>
        <taxon>Spiralia</taxon>
        <taxon>Lophotrochozoa</taxon>
        <taxon>Mollusca</taxon>
        <taxon>Gastropoda</taxon>
        <taxon>Heterobranchia</taxon>
        <taxon>Euthyneura</taxon>
        <taxon>Panpulmonata</taxon>
        <taxon>Hygrophila</taxon>
        <taxon>Lymnaeoidea</taxon>
        <taxon>Planorbidae</taxon>
        <taxon>Biomphalaria</taxon>
    </lineage>
</organism>
<dbReference type="AlphaFoldDB" id="A0A2C9LUJ8"/>
<evidence type="ECO:0000256" key="1">
    <source>
        <dbReference type="SAM" id="SignalP"/>
    </source>
</evidence>
<name>A0A2C9LUJ8_BIOGL</name>
<evidence type="ECO:0000313" key="3">
    <source>
        <dbReference type="Proteomes" id="UP000076420"/>
    </source>
</evidence>
<evidence type="ECO:0000313" key="2">
    <source>
        <dbReference type="EnsemblMetazoa" id="BGLB035171-PA"/>
    </source>
</evidence>
<dbReference type="SUPFAM" id="SSF57302">
    <property type="entry name" value="Snake toxin-like"/>
    <property type="match status" value="1"/>
</dbReference>
<accession>A0A2C9LUJ8</accession>
<sequence length="139" mass="15672">MLSYPMFFSLLVILFIGQPCELLHCYECQDAFTTIWLPQTCQFNATGAPVRECNDQQSFCFVTKVTVVKRVTNIQRGCTDDCEYGCQMSDFGLTSLTCTTCCTTELCNTGDGADQIKQYSGLLLISVMWSILLFRDTYV</sequence>
<protein>
    <recommendedName>
        <fullName evidence="4">Snake toxin/toxin-like domain-containing protein</fullName>
    </recommendedName>
</protein>
<dbReference type="VEuPathDB" id="VectorBase:BGLB035171"/>
<dbReference type="KEGG" id="bgt:106074592"/>
<feature type="signal peptide" evidence="1">
    <location>
        <begin position="1"/>
        <end position="22"/>
    </location>
</feature>
<dbReference type="STRING" id="6526.A0A2C9LUJ8"/>
<keyword evidence="1" id="KW-0732">Signal</keyword>
<dbReference type="InterPro" id="IPR045860">
    <property type="entry name" value="Snake_toxin-like_sf"/>
</dbReference>
<reference evidence="2" key="1">
    <citation type="submission" date="2020-05" db="UniProtKB">
        <authorList>
            <consortium name="EnsemblMetazoa"/>
        </authorList>
    </citation>
    <scope>IDENTIFICATION</scope>
    <source>
        <strain evidence="2">BB02</strain>
    </source>
</reference>
<evidence type="ECO:0008006" key="4">
    <source>
        <dbReference type="Google" id="ProtNLM"/>
    </source>
</evidence>
<dbReference type="EnsemblMetazoa" id="BGLB035171-RA">
    <property type="protein sequence ID" value="BGLB035171-PA"/>
    <property type="gene ID" value="BGLB035171"/>
</dbReference>
<gene>
    <name evidence="2" type="primary">106074592</name>
</gene>
<feature type="chain" id="PRO_5012880752" description="Snake toxin/toxin-like domain-containing protein" evidence="1">
    <location>
        <begin position="23"/>
        <end position="139"/>
    </location>
</feature>